<feature type="transmembrane region" description="Helical" evidence="12">
    <location>
        <begin position="809"/>
        <end position="831"/>
    </location>
</feature>
<dbReference type="GO" id="GO:0004930">
    <property type="term" value="F:G protein-coupled receptor activity"/>
    <property type="evidence" value="ECO:0007669"/>
    <property type="project" value="UniProtKB-KW"/>
</dbReference>
<sequence>MKCKIYTPNKPQHTYCESGDVIIGGIATLAIFLNNGLSFTEEPPPSLLEDLILVLKNYQHILALVFAVKEINENPYLLPNVTLGFHIYDSHFSAQKTYHATMLLLYNLKGFVPNYICVIQNNLKAVIGGLDSKTSIDIANLLDIYKIPQLIYGSAPVMNYKTPGLSFFQMSPTERLQCDGILSLLLHFNWTWIGITVMDNDNGERVLDRIIPLFSKHCICFTFIERIAYLHSVNGLISVFKQGAKLHDKIVTTKSNVMIIYGESNALVFLRWLPYLSNKEHDRDAAKGKVWILNSQAELTSTVYQKDWDTQIIHGALSFTIHSNNLPGFKPFLESRNPLSPKADGFIIDFWQQAFNCIFQTSLLDEVVGNFCNGGENIEKLPKIVFETSMIGHSYSIYNSVYAVAYALHAMLISRFRHRKTIDEGRLHLLNQVGWQVYHFLKSLSFNNSAEDTISLDSNGELLTSLDVVNWIVFSNQSFVRVKVGKVDSGVPTGQSFTINDDIITWHSWFNQTQPLSACSDSCRPGSSKKVKEGEPFCCYDCAPCPEGKISDKEDSNECHACKDGSYPSRNRNTCNPKIIIFLSYGEPLGISLAFFAFFFSFISVMVLVIFMKNHNTPIIIANNRDLTYILLISLLLCFLSTFLFIGRPKKVICLLQQAAFGISFSMAVSSVLAKTVTVVLAFLATKPGSRMRMFVGKKLANSMVISCSLIETVICVLWLAISPPFPDLDMHSMVEESILQCNQGSEIMFYSVLIYMGFLAFISFIVAFLARKLPDTFNEAKFITFSMLVFCSVWISFVPTYLSTKGKYMVAVEIFSILTSSAGLLGCIFFPKCYIIVFKPNLNNREQLMNRKKE</sequence>
<evidence type="ECO:0000256" key="9">
    <source>
        <dbReference type="ARBA" id="ARBA00023170"/>
    </source>
</evidence>
<evidence type="ECO:0000259" key="13">
    <source>
        <dbReference type="PROSITE" id="PS50259"/>
    </source>
</evidence>
<evidence type="ECO:0000256" key="5">
    <source>
        <dbReference type="ARBA" id="ARBA00022729"/>
    </source>
</evidence>
<evidence type="ECO:0000256" key="11">
    <source>
        <dbReference type="ARBA" id="ARBA00023224"/>
    </source>
</evidence>
<keyword evidence="9" id="KW-0675">Receptor</keyword>
<dbReference type="InterPro" id="IPR004073">
    <property type="entry name" value="GPCR_3_vmron_rcpt_2"/>
</dbReference>
<dbReference type="Proteomes" id="UP001652622">
    <property type="component" value="Unplaced"/>
</dbReference>
<evidence type="ECO:0000256" key="12">
    <source>
        <dbReference type="SAM" id="Phobius"/>
    </source>
</evidence>
<evidence type="ECO:0000313" key="15">
    <source>
        <dbReference type="RefSeq" id="XP_034279082.1"/>
    </source>
</evidence>
<feature type="transmembrane region" description="Helical" evidence="12">
    <location>
        <begin position="627"/>
        <end position="647"/>
    </location>
</feature>
<feature type="transmembrane region" description="Helical" evidence="12">
    <location>
        <begin position="748"/>
        <end position="771"/>
    </location>
</feature>
<dbReference type="InterPro" id="IPR001828">
    <property type="entry name" value="ANF_lig-bd_rcpt"/>
</dbReference>
<keyword evidence="14" id="KW-1185">Reference proteome</keyword>
<dbReference type="InterPro" id="IPR017978">
    <property type="entry name" value="GPCR_3_C"/>
</dbReference>
<dbReference type="CDD" id="cd15283">
    <property type="entry name" value="7tmC_V2R_pheromone"/>
    <property type="match status" value="1"/>
</dbReference>
<dbReference type="GeneID" id="117669070"/>
<organism evidence="14 15">
    <name type="scientific">Pantherophis guttatus</name>
    <name type="common">Corn snake</name>
    <name type="synonym">Elaphe guttata</name>
    <dbReference type="NCBI Taxonomy" id="94885"/>
    <lineage>
        <taxon>Eukaryota</taxon>
        <taxon>Metazoa</taxon>
        <taxon>Chordata</taxon>
        <taxon>Craniata</taxon>
        <taxon>Vertebrata</taxon>
        <taxon>Euteleostomi</taxon>
        <taxon>Lepidosauria</taxon>
        <taxon>Squamata</taxon>
        <taxon>Bifurcata</taxon>
        <taxon>Unidentata</taxon>
        <taxon>Episquamata</taxon>
        <taxon>Toxicofera</taxon>
        <taxon>Serpentes</taxon>
        <taxon>Colubroidea</taxon>
        <taxon>Colubridae</taxon>
        <taxon>Colubrinae</taxon>
        <taxon>Pantherophis</taxon>
    </lineage>
</organism>
<dbReference type="Gene3D" id="3.40.50.2300">
    <property type="match status" value="2"/>
</dbReference>
<dbReference type="InterPro" id="IPR038550">
    <property type="entry name" value="GPCR_3_9-Cys_sf"/>
</dbReference>
<dbReference type="InterPro" id="IPR028082">
    <property type="entry name" value="Peripla_BP_I"/>
</dbReference>
<evidence type="ECO:0000313" key="14">
    <source>
        <dbReference type="Proteomes" id="UP001652622"/>
    </source>
</evidence>
<dbReference type="Pfam" id="PF07562">
    <property type="entry name" value="NCD3G"/>
    <property type="match status" value="1"/>
</dbReference>
<evidence type="ECO:0000256" key="10">
    <source>
        <dbReference type="ARBA" id="ARBA00023180"/>
    </source>
</evidence>
<evidence type="ECO:0000256" key="7">
    <source>
        <dbReference type="ARBA" id="ARBA00023040"/>
    </source>
</evidence>
<feature type="transmembrane region" description="Helical" evidence="12">
    <location>
        <begin position="783"/>
        <end position="803"/>
    </location>
</feature>
<keyword evidence="5" id="KW-0732">Signal</keyword>
<dbReference type="PANTHER" id="PTHR24061">
    <property type="entry name" value="CALCIUM-SENSING RECEPTOR-RELATED"/>
    <property type="match status" value="1"/>
</dbReference>
<comment type="similarity">
    <text evidence="2">Belongs to the G-protein coupled receptor 3 family.</text>
</comment>
<feature type="transmembrane region" description="Helical" evidence="12">
    <location>
        <begin position="704"/>
        <end position="722"/>
    </location>
</feature>
<keyword evidence="4 12" id="KW-0812">Transmembrane</keyword>
<dbReference type="Gene3D" id="2.10.50.30">
    <property type="entry name" value="GPCR, family 3, nine cysteines domain"/>
    <property type="match status" value="1"/>
</dbReference>
<dbReference type="InterPro" id="IPR011500">
    <property type="entry name" value="GPCR_3_9-Cys_dom"/>
</dbReference>
<keyword evidence="3" id="KW-1003">Cell membrane</keyword>
<evidence type="ECO:0000256" key="2">
    <source>
        <dbReference type="ARBA" id="ARBA00007242"/>
    </source>
</evidence>
<dbReference type="PANTHER" id="PTHR24061:SF599">
    <property type="entry name" value="G-PROTEIN COUPLED RECEPTORS FAMILY 3 PROFILE DOMAIN-CONTAINING PROTEIN"/>
    <property type="match status" value="1"/>
</dbReference>
<dbReference type="Pfam" id="PF00003">
    <property type="entry name" value="7tm_3"/>
    <property type="match status" value="1"/>
</dbReference>
<name>A0A6P9C6L8_PANGU</name>
<accession>A0A6P9C6L8</accession>
<evidence type="ECO:0000256" key="6">
    <source>
        <dbReference type="ARBA" id="ARBA00022989"/>
    </source>
</evidence>
<feature type="domain" description="G-protein coupled receptors family 3 profile" evidence="13">
    <location>
        <begin position="589"/>
        <end position="853"/>
    </location>
</feature>
<reference evidence="15" key="1">
    <citation type="submission" date="2025-08" db="UniProtKB">
        <authorList>
            <consortium name="RefSeq"/>
        </authorList>
    </citation>
    <scope>IDENTIFICATION</scope>
    <source>
        <tissue evidence="15">Blood</tissue>
    </source>
</reference>
<proteinExistence type="inferred from homology"/>
<protein>
    <submittedName>
        <fullName evidence="15">Vomeronasal type-2 receptor 26-like</fullName>
    </submittedName>
</protein>
<dbReference type="GO" id="GO:0005886">
    <property type="term" value="C:plasma membrane"/>
    <property type="evidence" value="ECO:0007669"/>
    <property type="project" value="UniProtKB-SubCell"/>
</dbReference>
<dbReference type="PROSITE" id="PS50259">
    <property type="entry name" value="G_PROTEIN_RECEP_F3_4"/>
    <property type="match status" value="1"/>
</dbReference>
<dbReference type="Pfam" id="PF01094">
    <property type="entry name" value="ANF_receptor"/>
    <property type="match status" value="1"/>
</dbReference>
<dbReference type="FunFam" id="2.10.50.30:FF:000002">
    <property type="entry name" value="Vomeronasal 2 receptor, h1"/>
    <property type="match status" value="1"/>
</dbReference>
<dbReference type="OMA" id="NQGSEIM"/>
<feature type="transmembrane region" description="Helical" evidence="12">
    <location>
        <begin position="659"/>
        <end position="684"/>
    </location>
</feature>
<keyword evidence="8 12" id="KW-0472">Membrane</keyword>
<dbReference type="FunFam" id="3.40.50.2300:FF:000024">
    <property type="entry name" value="Vomeronasal 2, receptor 73"/>
    <property type="match status" value="1"/>
</dbReference>
<evidence type="ECO:0000256" key="8">
    <source>
        <dbReference type="ARBA" id="ARBA00023136"/>
    </source>
</evidence>
<keyword evidence="11" id="KW-0807">Transducer</keyword>
<evidence type="ECO:0000256" key="4">
    <source>
        <dbReference type="ARBA" id="ARBA00022692"/>
    </source>
</evidence>
<dbReference type="InterPro" id="IPR017979">
    <property type="entry name" value="GPCR_3_CS"/>
</dbReference>
<dbReference type="InterPro" id="IPR000337">
    <property type="entry name" value="GPCR_3"/>
</dbReference>
<comment type="subcellular location">
    <subcellularLocation>
        <location evidence="1">Cell membrane</location>
        <topology evidence="1">Multi-pass membrane protein</topology>
    </subcellularLocation>
</comment>
<dbReference type="RefSeq" id="XP_034279082.1">
    <property type="nucleotide sequence ID" value="XM_034423191.2"/>
</dbReference>
<dbReference type="PRINTS" id="PR00248">
    <property type="entry name" value="GPCRMGR"/>
</dbReference>
<keyword evidence="7" id="KW-0297">G-protein coupled receptor</keyword>
<keyword evidence="10" id="KW-0325">Glycoprotein</keyword>
<keyword evidence="6 12" id="KW-1133">Transmembrane helix</keyword>
<dbReference type="SUPFAM" id="SSF53822">
    <property type="entry name" value="Periplasmic binding protein-like I"/>
    <property type="match status" value="1"/>
</dbReference>
<dbReference type="KEGG" id="pgut:117669070"/>
<dbReference type="PRINTS" id="PR01535">
    <property type="entry name" value="VOMERONASL2R"/>
</dbReference>
<dbReference type="AlphaFoldDB" id="A0A6P9C6L8"/>
<feature type="transmembrane region" description="Helical" evidence="12">
    <location>
        <begin position="589"/>
        <end position="611"/>
    </location>
</feature>
<evidence type="ECO:0000256" key="1">
    <source>
        <dbReference type="ARBA" id="ARBA00004651"/>
    </source>
</evidence>
<dbReference type="InParanoid" id="A0A6P9C6L8"/>
<gene>
    <name evidence="15" type="primary">LOC117669070</name>
</gene>
<evidence type="ECO:0000256" key="3">
    <source>
        <dbReference type="ARBA" id="ARBA00022475"/>
    </source>
</evidence>
<dbReference type="PROSITE" id="PS00981">
    <property type="entry name" value="G_PROTEIN_RECEP_F3_3"/>
    <property type="match status" value="1"/>
</dbReference>
<dbReference type="InterPro" id="IPR000068">
    <property type="entry name" value="GPCR_3_Ca_sens_rcpt-rel"/>
</dbReference>